<dbReference type="PANTHER" id="PTHR43297">
    <property type="entry name" value="OLIGOPEPTIDE TRANSPORT ATP-BINDING PROTEIN APPD"/>
    <property type="match status" value="1"/>
</dbReference>
<evidence type="ECO:0000256" key="6">
    <source>
        <dbReference type="ARBA" id="ARBA00022840"/>
    </source>
</evidence>
<evidence type="ECO:0000256" key="7">
    <source>
        <dbReference type="ARBA" id="ARBA00023136"/>
    </source>
</evidence>
<dbReference type="InterPro" id="IPR017871">
    <property type="entry name" value="ABC_transporter-like_CS"/>
</dbReference>
<proteinExistence type="inferred from homology"/>
<sequence>MTRKKVLDVVGLKTSFFTEEGEIPAVDHVDFHINEGEILGIVGESGCGKSVTSLSIMKLIPSPPGKITSGHIYFNGEDLARASEKRMREIRGNDIAMIFQEPMTSLNPLFTIGNQLTEAIRIHRKWDKKKAKGHVINMLRLVGLPRPEELFREYPHQLSGGMRQRVMIAMALLCDPKLLIADEPTTALDVTIQAQILQLMKELNEKLNTAIMLITHDLGVVAEVCDRVSVMYAGKVVEEADVQMIFKNPKHPYTKGLIQSVPDKRYKKDRLYSIPGNVPKPGSIKKGCRFAGRCDYVSDRCYQEDPLLYEVDEPGHRVRCFLYAEEGVGQNDGIVTTS</sequence>
<dbReference type="InterPro" id="IPR013563">
    <property type="entry name" value="Oligopep_ABC_C"/>
</dbReference>
<evidence type="ECO:0000256" key="5">
    <source>
        <dbReference type="ARBA" id="ARBA00022741"/>
    </source>
</evidence>
<dbReference type="Proteomes" id="UP001595752">
    <property type="component" value="Unassembled WGS sequence"/>
</dbReference>
<organism evidence="9 10">
    <name type="scientific">Bacillus songklensis</name>
    <dbReference type="NCBI Taxonomy" id="1069116"/>
    <lineage>
        <taxon>Bacteria</taxon>
        <taxon>Bacillati</taxon>
        <taxon>Bacillota</taxon>
        <taxon>Bacilli</taxon>
        <taxon>Bacillales</taxon>
        <taxon>Bacillaceae</taxon>
        <taxon>Bacillus</taxon>
    </lineage>
</organism>
<dbReference type="RefSeq" id="WP_377917676.1">
    <property type="nucleotide sequence ID" value="NZ_JBHRZT010000070.1"/>
</dbReference>
<protein>
    <submittedName>
        <fullName evidence="9">ABC transporter ATP-binding protein</fullName>
    </submittedName>
</protein>
<dbReference type="GO" id="GO:0005524">
    <property type="term" value="F:ATP binding"/>
    <property type="evidence" value="ECO:0007669"/>
    <property type="project" value="UniProtKB-KW"/>
</dbReference>
<dbReference type="Pfam" id="PF00005">
    <property type="entry name" value="ABC_tran"/>
    <property type="match status" value="1"/>
</dbReference>
<feature type="domain" description="ABC transporter" evidence="8">
    <location>
        <begin position="10"/>
        <end position="258"/>
    </location>
</feature>
<dbReference type="Gene3D" id="3.40.50.300">
    <property type="entry name" value="P-loop containing nucleotide triphosphate hydrolases"/>
    <property type="match status" value="1"/>
</dbReference>
<comment type="subcellular location">
    <subcellularLocation>
        <location evidence="1">Cell membrane</location>
        <topology evidence="1">Peripheral membrane protein</topology>
    </subcellularLocation>
</comment>
<dbReference type="InterPro" id="IPR050388">
    <property type="entry name" value="ABC_Ni/Peptide_Import"/>
</dbReference>
<dbReference type="PROSITE" id="PS50893">
    <property type="entry name" value="ABC_TRANSPORTER_2"/>
    <property type="match status" value="1"/>
</dbReference>
<evidence type="ECO:0000256" key="2">
    <source>
        <dbReference type="ARBA" id="ARBA00005417"/>
    </source>
</evidence>
<keyword evidence="6 9" id="KW-0067">ATP-binding</keyword>
<evidence type="ECO:0000256" key="1">
    <source>
        <dbReference type="ARBA" id="ARBA00004202"/>
    </source>
</evidence>
<dbReference type="EMBL" id="JBHRZT010000070">
    <property type="protein sequence ID" value="MFC3885351.1"/>
    <property type="molecule type" value="Genomic_DNA"/>
</dbReference>
<reference evidence="10" key="1">
    <citation type="journal article" date="2019" name="Int. J. Syst. Evol. Microbiol.">
        <title>The Global Catalogue of Microorganisms (GCM) 10K type strain sequencing project: providing services to taxonomists for standard genome sequencing and annotation.</title>
        <authorList>
            <consortium name="The Broad Institute Genomics Platform"/>
            <consortium name="The Broad Institute Genome Sequencing Center for Infectious Disease"/>
            <person name="Wu L."/>
            <person name="Ma J."/>
        </authorList>
    </citation>
    <scope>NUCLEOTIDE SEQUENCE [LARGE SCALE GENOMIC DNA]</scope>
    <source>
        <strain evidence="10">CCUG 61889</strain>
    </source>
</reference>
<dbReference type="InterPro" id="IPR027417">
    <property type="entry name" value="P-loop_NTPase"/>
</dbReference>
<dbReference type="Pfam" id="PF08352">
    <property type="entry name" value="oligo_HPY"/>
    <property type="match status" value="1"/>
</dbReference>
<keyword evidence="7" id="KW-0472">Membrane</keyword>
<dbReference type="CDD" id="cd03257">
    <property type="entry name" value="ABC_NikE_OppD_transporters"/>
    <property type="match status" value="1"/>
</dbReference>
<keyword evidence="3" id="KW-0813">Transport</keyword>
<dbReference type="SUPFAM" id="SSF52540">
    <property type="entry name" value="P-loop containing nucleoside triphosphate hydrolases"/>
    <property type="match status" value="1"/>
</dbReference>
<evidence type="ECO:0000313" key="10">
    <source>
        <dbReference type="Proteomes" id="UP001595752"/>
    </source>
</evidence>
<dbReference type="PANTHER" id="PTHR43297:SF2">
    <property type="entry name" value="DIPEPTIDE TRANSPORT ATP-BINDING PROTEIN DPPD"/>
    <property type="match status" value="1"/>
</dbReference>
<evidence type="ECO:0000256" key="4">
    <source>
        <dbReference type="ARBA" id="ARBA00022475"/>
    </source>
</evidence>
<gene>
    <name evidence="9" type="ORF">ACFOU2_18445</name>
</gene>
<evidence type="ECO:0000256" key="3">
    <source>
        <dbReference type="ARBA" id="ARBA00022448"/>
    </source>
</evidence>
<dbReference type="InterPro" id="IPR003439">
    <property type="entry name" value="ABC_transporter-like_ATP-bd"/>
</dbReference>
<keyword evidence="5" id="KW-0547">Nucleotide-binding</keyword>
<dbReference type="PROSITE" id="PS00211">
    <property type="entry name" value="ABC_TRANSPORTER_1"/>
    <property type="match status" value="1"/>
</dbReference>
<evidence type="ECO:0000259" key="8">
    <source>
        <dbReference type="PROSITE" id="PS50893"/>
    </source>
</evidence>
<dbReference type="SMART" id="SM00382">
    <property type="entry name" value="AAA"/>
    <property type="match status" value="1"/>
</dbReference>
<dbReference type="NCBIfam" id="TIGR01727">
    <property type="entry name" value="oligo_HPY"/>
    <property type="match status" value="1"/>
</dbReference>
<keyword evidence="4" id="KW-1003">Cell membrane</keyword>
<evidence type="ECO:0000313" key="9">
    <source>
        <dbReference type="EMBL" id="MFC3885351.1"/>
    </source>
</evidence>
<comment type="caution">
    <text evidence="9">The sequence shown here is derived from an EMBL/GenBank/DDBJ whole genome shotgun (WGS) entry which is preliminary data.</text>
</comment>
<name>A0ABV8B832_9BACI</name>
<keyword evidence="10" id="KW-1185">Reference proteome</keyword>
<dbReference type="InterPro" id="IPR003593">
    <property type="entry name" value="AAA+_ATPase"/>
</dbReference>
<accession>A0ABV8B832</accession>
<comment type="similarity">
    <text evidence="2">Belongs to the ABC transporter superfamily.</text>
</comment>